<feature type="coiled-coil region" evidence="5">
    <location>
        <begin position="35"/>
        <end position="110"/>
    </location>
</feature>
<evidence type="ECO:0000259" key="6">
    <source>
        <dbReference type="PROSITE" id="PS50865"/>
    </source>
</evidence>
<evidence type="ECO:0000256" key="2">
    <source>
        <dbReference type="ARBA" id="ARBA00022771"/>
    </source>
</evidence>
<evidence type="ECO:0000256" key="4">
    <source>
        <dbReference type="PROSITE-ProRule" id="PRU00134"/>
    </source>
</evidence>
<evidence type="ECO:0000313" key="7">
    <source>
        <dbReference type="EMBL" id="CAH3019220.1"/>
    </source>
</evidence>
<dbReference type="PROSITE" id="PS01360">
    <property type="entry name" value="ZF_MYND_1"/>
    <property type="match status" value="1"/>
</dbReference>
<comment type="caution">
    <text evidence="7">The sequence shown here is derived from an EMBL/GenBank/DDBJ whole genome shotgun (WGS) entry which is preliminary data.</text>
</comment>
<keyword evidence="8" id="KW-1185">Reference proteome</keyword>
<dbReference type="InterPro" id="IPR002893">
    <property type="entry name" value="Znf_MYND"/>
</dbReference>
<dbReference type="PROSITE" id="PS50865">
    <property type="entry name" value="ZF_MYND_2"/>
    <property type="match status" value="1"/>
</dbReference>
<gene>
    <name evidence="7" type="ORF">PEVE_00001853</name>
</gene>
<keyword evidence="5" id="KW-0175">Coiled coil</keyword>
<dbReference type="Gene3D" id="6.10.140.2220">
    <property type="match status" value="1"/>
</dbReference>
<name>A0ABN8LTT0_9CNID</name>
<dbReference type="Proteomes" id="UP001159427">
    <property type="component" value="Unassembled WGS sequence"/>
</dbReference>
<evidence type="ECO:0000256" key="3">
    <source>
        <dbReference type="ARBA" id="ARBA00022833"/>
    </source>
</evidence>
<protein>
    <recommendedName>
        <fullName evidence="6">MYND-type domain-containing protein</fullName>
    </recommendedName>
</protein>
<dbReference type="SUPFAM" id="SSF144232">
    <property type="entry name" value="HIT/MYND zinc finger-like"/>
    <property type="match status" value="1"/>
</dbReference>
<feature type="domain" description="MYND-type" evidence="6">
    <location>
        <begin position="129"/>
        <end position="167"/>
    </location>
</feature>
<feature type="non-terminal residue" evidence="7">
    <location>
        <position position="1"/>
    </location>
</feature>
<organism evidence="7 8">
    <name type="scientific">Porites evermanni</name>
    <dbReference type="NCBI Taxonomy" id="104178"/>
    <lineage>
        <taxon>Eukaryota</taxon>
        <taxon>Metazoa</taxon>
        <taxon>Cnidaria</taxon>
        <taxon>Anthozoa</taxon>
        <taxon>Hexacorallia</taxon>
        <taxon>Scleractinia</taxon>
        <taxon>Fungiina</taxon>
        <taxon>Poritidae</taxon>
        <taxon>Porites</taxon>
    </lineage>
</organism>
<keyword evidence="2 4" id="KW-0863">Zinc-finger</keyword>
<evidence type="ECO:0000256" key="1">
    <source>
        <dbReference type="ARBA" id="ARBA00022723"/>
    </source>
</evidence>
<evidence type="ECO:0000256" key="5">
    <source>
        <dbReference type="SAM" id="Coils"/>
    </source>
</evidence>
<dbReference type="Pfam" id="PF01753">
    <property type="entry name" value="zf-MYND"/>
    <property type="match status" value="1"/>
</dbReference>
<proteinExistence type="predicted"/>
<keyword evidence="3" id="KW-0862">Zinc</keyword>
<sequence>LQLELLFENCQSLLSEMRDVTVQVAGNLGAEAAAVAKAAEPKQQLEQQLESLETQLKQEKERGARKIQAVRLTCQNLVLHMAKTVKEYFKKTMEDTRREYKKELELARREGIQEGMRRQRHLLQRNMVCTSCNVNTSRLFMCSGCWSACYCGEECQRNHWPTHMETCRGFIPRTTEAQRV</sequence>
<evidence type="ECO:0000313" key="8">
    <source>
        <dbReference type="Proteomes" id="UP001159427"/>
    </source>
</evidence>
<dbReference type="EMBL" id="CALNXI010000110">
    <property type="protein sequence ID" value="CAH3019220.1"/>
    <property type="molecule type" value="Genomic_DNA"/>
</dbReference>
<keyword evidence="1" id="KW-0479">Metal-binding</keyword>
<reference evidence="7 8" key="1">
    <citation type="submission" date="2022-05" db="EMBL/GenBank/DDBJ databases">
        <authorList>
            <consortium name="Genoscope - CEA"/>
            <person name="William W."/>
        </authorList>
    </citation>
    <scope>NUCLEOTIDE SEQUENCE [LARGE SCALE GENOMIC DNA]</scope>
</reference>
<accession>A0ABN8LTT0</accession>